<dbReference type="InterPro" id="IPR036047">
    <property type="entry name" value="F-box-like_dom_sf"/>
</dbReference>
<protein>
    <recommendedName>
        <fullName evidence="3">F-box domain-containing protein</fullName>
    </recommendedName>
</protein>
<keyword evidence="5" id="KW-1185">Reference proteome</keyword>
<sequence>MSRITTSQHIDRQVAVLSGQIHILQRRESELRALLDKLALEKHALETERDQLETGTIPFHWLPPELLIHIFVLATYNPLDPAQSRLDAAPLSISHVCRRWREIALSTPVLWRRVVLTPLDISLRHPASPATLTFLERLEGIHAEVFYVLPSNVVSFAPPHLQPRHNAEQRRPLVGFVLETSTSLTLRSLYIHGDYDIISSALSYLHKHDAPGFASLESLELALVRSNAGQLYDGLRLSDPEHLYCNPWRTHRFPTLHTLTLRDVPLPCVALGQLPALRDLTVTLDPLSGRLEPLRLPFFVRLLACTPHIERLALLCAGPVFSAPLETNPQAVRPWEDNPGWRADGPGALPPVPLENLRELEWTDVHPRTLHLFLMHFLAPQLEVMDIAFASASKCKKLATFLHPSSDTDVVLGQPVLELSNFKALYIDCSSADDLRTPFLRFFFPILETLSLSNRNMSLRWAGTQSVEDESNSLPQLPRLESIFRDPRMPRLIHLSLSGFAIPSDQVSSLLGYMPSMQRLECNFIPSITAVIDTLATARLPGLRICPLLALVRLRNGFESEDGHTSRGGATPKRPVKRLPKGPHTTAAGQSPWLPTEERSAARIEQVSLEGCLPITKEEALSLGQWRVEVDWTPPRSAADD</sequence>
<name>A0AAD4Q8K5_9AGAM</name>
<evidence type="ECO:0000313" key="4">
    <source>
        <dbReference type="EMBL" id="KAH8980180.1"/>
    </source>
</evidence>
<dbReference type="SUPFAM" id="SSF81383">
    <property type="entry name" value="F-box domain"/>
    <property type="match status" value="1"/>
</dbReference>
<evidence type="ECO:0000256" key="2">
    <source>
        <dbReference type="SAM" id="MobiDB-lite"/>
    </source>
</evidence>
<evidence type="ECO:0000256" key="1">
    <source>
        <dbReference type="SAM" id="Coils"/>
    </source>
</evidence>
<evidence type="ECO:0000313" key="5">
    <source>
        <dbReference type="Proteomes" id="UP001201163"/>
    </source>
</evidence>
<evidence type="ECO:0000259" key="3">
    <source>
        <dbReference type="Pfam" id="PF12937"/>
    </source>
</evidence>
<keyword evidence="1" id="KW-0175">Coiled coil</keyword>
<gene>
    <name evidence="4" type="ORF">EDB92DRAFT_1954182</name>
</gene>
<dbReference type="EMBL" id="JAKELL010000142">
    <property type="protein sequence ID" value="KAH8980180.1"/>
    <property type="molecule type" value="Genomic_DNA"/>
</dbReference>
<feature type="domain" description="F-box" evidence="3">
    <location>
        <begin position="62"/>
        <end position="116"/>
    </location>
</feature>
<reference evidence="4" key="1">
    <citation type="submission" date="2022-01" db="EMBL/GenBank/DDBJ databases">
        <title>Comparative genomics reveals a dynamic genome evolution in the ectomycorrhizal milk-cap (Lactarius) mushrooms.</title>
        <authorList>
            <consortium name="DOE Joint Genome Institute"/>
            <person name="Lebreton A."/>
            <person name="Tang N."/>
            <person name="Kuo A."/>
            <person name="LaButti K."/>
            <person name="Drula E."/>
            <person name="Barry K."/>
            <person name="Clum A."/>
            <person name="Lipzen A."/>
            <person name="Mousain D."/>
            <person name="Ng V."/>
            <person name="Wang R."/>
            <person name="Wang X."/>
            <person name="Dai Y."/>
            <person name="Henrissat B."/>
            <person name="Grigoriev I.V."/>
            <person name="Guerin-Laguette A."/>
            <person name="Yu F."/>
            <person name="Martin F.M."/>
        </authorList>
    </citation>
    <scope>NUCLEOTIDE SEQUENCE</scope>
    <source>
        <strain evidence="4">QP</strain>
    </source>
</reference>
<dbReference type="Proteomes" id="UP001201163">
    <property type="component" value="Unassembled WGS sequence"/>
</dbReference>
<accession>A0AAD4Q8K5</accession>
<dbReference type="InterPro" id="IPR001810">
    <property type="entry name" value="F-box_dom"/>
</dbReference>
<organism evidence="4 5">
    <name type="scientific">Lactarius akahatsu</name>
    <dbReference type="NCBI Taxonomy" id="416441"/>
    <lineage>
        <taxon>Eukaryota</taxon>
        <taxon>Fungi</taxon>
        <taxon>Dikarya</taxon>
        <taxon>Basidiomycota</taxon>
        <taxon>Agaricomycotina</taxon>
        <taxon>Agaricomycetes</taxon>
        <taxon>Russulales</taxon>
        <taxon>Russulaceae</taxon>
        <taxon>Lactarius</taxon>
    </lineage>
</organism>
<dbReference type="Gene3D" id="3.80.10.10">
    <property type="entry name" value="Ribonuclease Inhibitor"/>
    <property type="match status" value="1"/>
</dbReference>
<dbReference type="SUPFAM" id="SSF52047">
    <property type="entry name" value="RNI-like"/>
    <property type="match status" value="1"/>
</dbReference>
<dbReference type="Pfam" id="PF12937">
    <property type="entry name" value="F-box-like"/>
    <property type="match status" value="1"/>
</dbReference>
<feature type="coiled-coil region" evidence="1">
    <location>
        <begin position="28"/>
        <end position="55"/>
    </location>
</feature>
<proteinExistence type="predicted"/>
<comment type="caution">
    <text evidence="4">The sequence shown here is derived from an EMBL/GenBank/DDBJ whole genome shotgun (WGS) entry which is preliminary data.</text>
</comment>
<dbReference type="AlphaFoldDB" id="A0AAD4Q8K5"/>
<feature type="region of interest" description="Disordered" evidence="2">
    <location>
        <begin position="560"/>
        <end position="600"/>
    </location>
</feature>
<dbReference type="InterPro" id="IPR032675">
    <property type="entry name" value="LRR_dom_sf"/>
</dbReference>
<dbReference type="Gene3D" id="1.20.1280.50">
    <property type="match status" value="1"/>
</dbReference>